<organism evidence="1 2">
    <name type="scientific">Trichinella nativa</name>
    <dbReference type="NCBI Taxonomy" id="6335"/>
    <lineage>
        <taxon>Eukaryota</taxon>
        <taxon>Metazoa</taxon>
        <taxon>Ecdysozoa</taxon>
        <taxon>Nematoda</taxon>
        <taxon>Enoplea</taxon>
        <taxon>Dorylaimia</taxon>
        <taxon>Trichinellida</taxon>
        <taxon>Trichinellidae</taxon>
        <taxon>Trichinella</taxon>
    </lineage>
</organism>
<keyword evidence="2" id="KW-1185">Reference proteome</keyword>
<name>A0A0V1L2Y2_9BILA</name>
<proteinExistence type="predicted"/>
<dbReference type="Proteomes" id="UP000054721">
    <property type="component" value="Unassembled WGS sequence"/>
</dbReference>
<protein>
    <submittedName>
        <fullName evidence="1">Uncharacterized protein</fullName>
    </submittedName>
</protein>
<dbReference type="EMBL" id="JYDW01000166">
    <property type="protein sequence ID" value="KRZ53390.1"/>
    <property type="molecule type" value="Genomic_DNA"/>
</dbReference>
<reference evidence="1 2" key="1">
    <citation type="submission" date="2015-05" db="EMBL/GenBank/DDBJ databases">
        <title>Evolution of Trichinella species and genotypes.</title>
        <authorList>
            <person name="Korhonen P.K."/>
            <person name="Edoardo P."/>
            <person name="Giuseppe L.R."/>
            <person name="Gasser R.B."/>
        </authorList>
    </citation>
    <scope>NUCLEOTIDE SEQUENCE [LARGE SCALE GENOMIC DNA]</scope>
    <source>
        <strain evidence="1">ISS10</strain>
    </source>
</reference>
<gene>
    <name evidence="1" type="ORF">T02_995</name>
</gene>
<accession>A0A0V1L2Y2</accession>
<evidence type="ECO:0000313" key="2">
    <source>
        <dbReference type="Proteomes" id="UP000054721"/>
    </source>
</evidence>
<comment type="caution">
    <text evidence="1">The sequence shown here is derived from an EMBL/GenBank/DDBJ whole genome shotgun (WGS) entry which is preliminary data.</text>
</comment>
<dbReference type="AlphaFoldDB" id="A0A0V1L2Y2"/>
<sequence>MRNWKKAVNYLTITDRGGRTYEIASLAFSNLHFATFSQASVTISTYKSQLASTESFDGLNGTAGRSDNSSENVESVLALLDHYLKMRCRNHSKRRWWLWNRFKEVQCEKFIDVVLHHYH</sequence>
<evidence type="ECO:0000313" key="1">
    <source>
        <dbReference type="EMBL" id="KRZ53390.1"/>
    </source>
</evidence>